<evidence type="ECO:0000256" key="1">
    <source>
        <dbReference type="ARBA" id="ARBA00005189"/>
    </source>
</evidence>
<dbReference type="GO" id="GO:0003841">
    <property type="term" value="F:1-acylglycerol-3-phosphate O-acyltransferase activity"/>
    <property type="evidence" value="ECO:0007669"/>
    <property type="project" value="UniProtKB-EC"/>
</dbReference>
<name>A0A1Y5RVU1_9PROT</name>
<protein>
    <submittedName>
        <fullName evidence="6">1-acyl-sn-glycerol-3-phosphate acyltransferase</fullName>
        <ecNumber evidence="6">2.3.1.51</ecNumber>
    </submittedName>
</protein>
<feature type="domain" description="Phospholipid/glycerol acyltransferase" evidence="5">
    <location>
        <begin position="71"/>
        <end position="185"/>
    </location>
</feature>
<keyword evidence="4" id="KW-0812">Transmembrane</keyword>
<dbReference type="InterPro" id="IPR002123">
    <property type="entry name" value="Plipid/glycerol_acylTrfase"/>
</dbReference>
<dbReference type="EC" id="2.3.1.51" evidence="6"/>
<dbReference type="RefSeq" id="WP_085882113.1">
    <property type="nucleotide sequence ID" value="NZ_FWFR01000001.1"/>
</dbReference>
<reference evidence="6 7" key="1">
    <citation type="submission" date="2017-03" db="EMBL/GenBank/DDBJ databases">
        <authorList>
            <person name="Afonso C.L."/>
            <person name="Miller P.J."/>
            <person name="Scott M.A."/>
            <person name="Spackman E."/>
            <person name="Goraichik I."/>
            <person name="Dimitrov K.M."/>
            <person name="Suarez D.L."/>
            <person name="Swayne D.E."/>
        </authorList>
    </citation>
    <scope>NUCLEOTIDE SEQUENCE [LARGE SCALE GENOMIC DNA]</scope>
    <source>
        <strain evidence="6 7">CECT 7691</strain>
    </source>
</reference>
<dbReference type="PANTHER" id="PTHR10434:SF40">
    <property type="entry name" value="1-ACYL-SN-GLYCEROL-3-PHOSPHATE ACYLTRANSFERASE"/>
    <property type="match status" value="1"/>
</dbReference>
<evidence type="ECO:0000313" key="6">
    <source>
        <dbReference type="EMBL" id="SLN26441.1"/>
    </source>
</evidence>
<evidence type="ECO:0000256" key="2">
    <source>
        <dbReference type="ARBA" id="ARBA00022679"/>
    </source>
</evidence>
<keyword evidence="3 6" id="KW-0012">Acyltransferase</keyword>
<sequence length="239" mass="26590">MTFLRSLVFNIAFWLWSAIMNLAFLPGLLGDRLLIVRGQRLWTRGVIVLMRLFAGIRLEIRGRENLPDGPFILAAKHQSAFDTMVFHDLLDDPAIVMKRELLSIPIYGWYCRKTEMIAVDRKAGASALKDMVRQAEAAAAKGRPIVVFPEGTRGQPGAALPYQPGVAALYARLGLPCVPMALNSGLLWGRRSFAKRPGTMVMEILPAIPPGLDRKTFAAELERRIEERSRALLEVRPAG</sequence>
<comment type="pathway">
    <text evidence="1">Lipid metabolism.</text>
</comment>
<dbReference type="GO" id="GO:0006654">
    <property type="term" value="P:phosphatidic acid biosynthetic process"/>
    <property type="evidence" value="ECO:0007669"/>
    <property type="project" value="TreeGrafter"/>
</dbReference>
<proteinExistence type="predicted"/>
<dbReference type="CDD" id="cd07989">
    <property type="entry name" value="LPLAT_AGPAT-like"/>
    <property type="match status" value="1"/>
</dbReference>
<evidence type="ECO:0000256" key="3">
    <source>
        <dbReference type="ARBA" id="ARBA00023315"/>
    </source>
</evidence>
<keyword evidence="2 6" id="KW-0808">Transferase</keyword>
<evidence type="ECO:0000256" key="4">
    <source>
        <dbReference type="SAM" id="Phobius"/>
    </source>
</evidence>
<dbReference type="OrthoDB" id="5290997at2"/>
<gene>
    <name evidence="6" type="primary">plsC_1</name>
    <name evidence="6" type="ORF">OCH7691_00817</name>
</gene>
<feature type="transmembrane region" description="Helical" evidence="4">
    <location>
        <begin position="7"/>
        <end position="29"/>
    </location>
</feature>
<organism evidence="6 7">
    <name type="scientific">Oceanibacterium hippocampi</name>
    <dbReference type="NCBI Taxonomy" id="745714"/>
    <lineage>
        <taxon>Bacteria</taxon>
        <taxon>Pseudomonadati</taxon>
        <taxon>Pseudomonadota</taxon>
        <taxon>Alphaproteobacteria</taxon>
        <taxon>Sneathiellales</taxon>
        <taxon>Sneathiellaceae</taxon>
        <taxon>Oceanibacterium</taxon>
    </lineage>
</organism>
<keyword evidence="4" id="KW-0472">Membrane</keyword>
<accession>A0A1Y5RVU1</accession>
<evidence type="ECO:0000259" key="5">
    <source>
        <dbReference type="SMART" id="SM00563"/>
    </source>
</evidence>
<dbReference type="AlphaFoldDB" id="A0A1Y5RVU1"/>
<dbReference type="SUPFAM" id="SSF69593">
    <property type="entry name" value="Glycerol-3-phosphate (1)-acyltransferase"/>
    <property type="match status" value="1"/>
</dbReference>
<evidence type="ECO:0000313" key="7">
    <source>
        <dbReference type="Proteomes" id="UP000193200"/>
    </source>
</evidence>
<dbReference type="PANTHER" id="PTHR10434">
    <property type="entry name" value="1-ACYL-SN-GLYCEROL-3-PHOSPHATE ACYLTRANSFERASE"/>
    <property type="match status" value="1"/>
</dbReference>
<keyword evidence="4" id="KW-1133">Transmembrane helix</keyword>
<dbReference type="Proteomes" id="UP000193200">
    <property type="component" value="Unassembled WGS sequence"/>
</dbReference>
<dbReference type="SMART" id="SM00563">
    <property type="entry name" value="PlsC"/>
    <property type="match status" value="1"/>
</dbReference>
<dbReference type="InParanoid" id="A0A1Y5RVU1"/>
<dbReference type="Pfam" id="PF01553">
    <property type="entry name" value="Acyltransferase"/>
    <property type="match status" value="1"/>
</dbReference>
<keyword evidence="7" id="KW-1185">Reference proteome</keyword>
<dbReference type="EMBL" id="FWFR01000001">
    <property type="protein sequence ID" value="SLN26441.1"/>
    <property type="molecule type" value="Genomic_DNA"/>
</dbReference>